<dbReference type="GO" id="GO:0004514">
    <property type="term" value="F:nicotinate-nucleotide diphosphorylase (carboxylating) activity"/>
    <property type="evidence" value="ECO:0007669"/>
    <property type="project" value="UniProtKB-EC"/>
</dbReference>
<evidence type="ECO:0000256" key="9">
    <source>
        <dbReference type="ARBA" id="ARBA00022679"/>
    </source>
</evidence>
<dbReference type="HOGENOM" id="CLU_039622_1_0_1"/>
<dbReference type="Proteomes" id="UP000001194">
    <property type="component" value="Unassembled WGS sequence"/>
</dbReference>
<dbReference type="PANTHER" id="PTHR32179">
    <property type="entry name" value="NICOTINATE-NUCLEOTIDE PYROPHOSPHORYLASE [CARBOXYLATING]"/>
    <property type="match status" value="1"/>
</dbReference>
<dbReference type="EMBL" id="DS547094">
    <property type="protein sequence ID" value="EDR12331.1"/>
    <property type="molecule type" value="Genomic_DNA"/>
</dbReference>
<dbReference type="GO" id="GO:0005737">
    <property type="term" value="C:cytoplasm"/>
    <property type="evidence" value="ECO:0007669"/>
    <property type="project" value="TreeGrafter"/>
</dbReference>
<keyword evidence="9 12" id="KW-0808">Transferase</keyword>
<comment type="function">
    <text evidence="1 12">Involved in the catabolism of quinolinic acid (QA).</text>
</comment>
<dbReference type="AlphaFoldDB" id="B0CXV8"/>
<dbReference type="FunFam" id="3.20.20.70:FF:000090">
    <property type="entry name" value="Nicotinate-nucleotide pyrophosphorylase [carboxylating]"/>
    <property type="match status" value="1"/>
</dbReference>
<evidence type="ECO:0000256" key="6">
    <source>
        <dbReference type="ARBA" id="ARBA00020990"/>
    </source>
</evidence>
<evidence type="ECO:0000256" key="8">
    <source>
        <dbReference type="ARBA" id="ARBA00022676"/>
    </source>
</evidence>
<dbReference type="SUPFAM" id="SSF51690">
    <property type="entry name" value="Nicotinate/Quinolinate PRTase C-terminal domain-like"/>
    <property type="match status" value="1"/>
</dbReference>
<dbReference type="EC" id="2.4.2.19" evidence="5 12"/>
<evidence type="ECO:0000313" key="16">
    <source>
        <dbReference type="Proteomes" id="UP000001194"/>
    </source>
</evidence>
<dbReference type="Gene3D" id="3.20.20.70">
    <property type="entry name" value="Aldolase class I"/>
    <property type="match status" value="1"/>
</dbReference>
<keyword evidence="7 12" id="KW-0662">Pyridine nucleotide biosynthesis</keyword>
<dbReference type="PIRSF" id="PIRSF006250">
    <property type="entry name" value="NadC_ModD"/>
    <property type="match status" value="1"/>
</dbReference>
<comment type="catalytic activity">
    <reaction evidence="11 12">
        <text>nicotinate beta-D-ribonucleotide + CO2 + diphosphate = quinolinate + 5-phospho-alpha-D-ribose 1-diphosphate + 2 H(+)</text>
        <dbReference type="Rhea" id="RHEA:12733"/>
        <dbReference type="ChEBI" id="CHEBI:15378"/>
        <dbReference type="ChEBI" id="CHEBI:16526"/>
        <dbReference type="ChEBI" id="CHEBI:29959"/>
        <dbReference type="ChEBI" id="CHEBI:33019"/>
        <dbReference type="ChEBI" id="CHEBI:57502"/>
        <dbReference type="ChEBI" id="CHEBI:58017"/>
        <dbReference type="EC" id="2.4.2.19"/>
    </reaction>
</comment>
<dbReference type="KEGG" id="lbc:LACBIDRAFT_231037"/>
<dbReference type="GeneID" id="6072770"/>
<dbReference type="CDD" id="cd01572">
    <property type="entry name" value="QPRTase"/>
    <property type="match status" value="1"/>
</dbReference>
<comment type="subunit">
    <text evidence="4 12">Hexamer formed by 3 homodimers.</text>
</comment>
<name>B0CXV8_LACBS</name>
<evidence type="ECO:0000256" key="3">
    <source>
        <dbReference type="ARBA" id="ARBA00009400"/>
    </source>
</evidence>
<dbReference type="Pfam" id="PF01729">
    <property type="entry name" value="QRPTase_C"/>
    <property type="match status" value="1"/>
</dbReference>
<dbReference type="InterPro" id="IPR013785">
    <property type="entry name" value="Aldolase_TIM"/>
</dbReference>
<reference evidence="15 16" key="1">
    <citation type="journal article" date="2008" name="Nature">
        <title>The genome of Laccaria bicolor provides insights into mycorrhizal symbiosis.</title>
        <authorList>
            <person name="Martin F."/>
            <person name="Aerts A."/>
            <person name="Ahren D."/>
            <person name="Brun A."/>
            <person name="Danchin E.G.J."/>
            <person name="Duchaussoy F."/>
            <person name="Gibon J."/>
            <person name="Kohler A."/>
            <person name="Lindquist E."/>
            <person name="Pereda V."/>
            <person name="Salamov A."/>
            <person name="Shapiro H.J."/>
            <person name="Wuyts J."/>
            <person name="Blaudez D."/>
            <person name="Buee M."/>
            <person name="Brokstein P."/>
            <person name="Canbaeck B."/>
            <person name="Cohen D."/>
            <person name="Courty P.E."/>
            <person name="Coutinho P.M."/>
            <person name="Delaruelle C."/>
            <person name="Detter J.C."/>
            <person name="Deveau A."/>
            <person name="DiFazio S."/>
            <person name="Duplessis S."/>
            <person name="Fraissinet-Tachet L."/>
            <person name="Lucic E."/>
            <person name="Frey-Klett P."/>
            <person name="Fourrey C."/>
            <person name="Feussner I."/>
            <person name="Gay G."/>
            <person name="Grimwood J."/>
            <person name="Hoegger P.J."/>
            <person name="Jain P."/>
            <person name="Kilaru S."/>
            <person name="Labbe J."/>
            <person name="Lin Y.C."/>
            <person name="Legue V."/>
            <person name="Le Tacon F."/>
            <person name="Marmeisse R."/>
            <person name="Melayah D."/>
            <person name="Montanini B."/>
            <person name="Muratet M."/>
            <person name="Nehls U."/>
            <person name="Niculita-Hirzel H."/>
            <person name="Oudot-Le Secq M.P."/>
            <person name="Peter M."/>
            <person name="Quesneville H."/>
            <person name="Rajashekar B."/>
            <person name="Reich M."/>
            <person name="Rouhier N."/>
            <person name="Schmutz J."/>
            <person name="Yin T."/>
            <person name="Chalot M."/>
            <person name="Henrissat B."/>
            <person name="Kuees U."/>
            <person name="Lucas S."/>
            <person name="Van de Peer Y."/>
            <person name="Podila G.K."/>
            <person name="Polle A."/>
            <person name="Pukkila P.J."/>
            <person name="Richardson P.M."/>
            <person name="Rouze P."/>
            <person name="Sanders I.R."/>
            <person name="Stajich J.E."/>
            <person name="Tunlid A."/>
            <person name="Tuskan G."/>
            <person name="Grigoriev I.V."/>
        </authorList>
    </citation>
    <scope>NUCLEOTIDE SEQUENCE [LARGE SCALE GENOMIC DNA]</scope>
    <source>
        <strain evidence="16">S238N-H82 / ATCC MYA-4686</strain>
    </source>
</reference>
<dbReference type="GO" id="GO:0009435">
    <property type="term" value="P:NAD+ biosynthetic process"/>
    <property type="evidence" value="ECO:0007669"/>
    <property type="project" value="UniProtKB-UniPathway"/>
</dbReference>
<evidence type="ECO:0000256" key="12">
    <source>
        <dbReference type="PIRNR" id="PIRNR006250"/>
    </source>
</evidence>
<keyword evidence="8 12" id="KW-0328">Glycosyltransferase</keyword>
<dbReference type="PANTHER" id="PTHR32179:SF3">
    <property type="entry name" value="NICOTINATE-NUCLEOTIDE PYROPHOSPHORYLASE [CARBOXYLATING]"/>
    <property type="match status" value="1"/>
</dbReference>
<feature type="domain" description="Quinolinate phosphoribosyl transferase C-terminal" evidence="13">
    <location>
        <begin position="114"/>
        <end position="287"/>
    </location>
</feature>
<dbReference type="InterPro" id="IPR036068">
    <property type="entry name" value="Nicotinate_pribotase-like_C"/>
</dbReference>
<protein>
    <recommendedName>
        <fullName evidence="6 12">Nicotinate-nucleotide pyrophosphorylase [carboxylating]</fullName>
        <ecNumber evidence="5 12">2.4.2.19</ecNumber>
    </recommendedName>
    <alternativeName>
        <fullName evidence="10 12">Quinolinate phosphoribosyltransferase [decarboxylating]</fullName>
    </alternativeName>
</protein>
<accession>B0CXV8</accession>
<evidence type="ECO:0000256" key="1">
    <source>
        <dbReference type="ARBA" id="ARBA00003237"/>
    </source>
</evidence>
<dbReference type="Gene3D" id="3.90.1170.20">
    <property type="entry name" value="Quinolinate phosphoribosyl transferase, N-terminal domain"/>
    <property type="match status" value="1"/>
</dbReference>
<dbReference type="Pfam" id="PF02749">
    <property type="entry name" value="QRPTase_N"/>
    <property type="match status" value="1"/>
</dbReference>
<evidence type="ECO:0000259" key="13">
    <source>
        <dbReference type="Pfam" id="PF01729"/>
    </source>
</evidence>
<dbReference type="RefSeq" id="XP_001876595.1">
    <property type="nucleotide sequence ID" value="XM_001876560.1"/>
</dbReference>
<dbReference type="InterPro" id="IPR002638">
    <property type="entry name" value="Quinolinate_PRibosylTrfase_C"/>
</dbReference>
<dbReference type="STRING" id="486041.B0CXV8"/>
<evidence type="ECO:0000256" key="4">
    <source>
        <dbReference type="ARBA" id="ARBA00011218"/>
    </source>
</evidence>
<evidence type="ECO:0000256" key="2">
    <source>
        <dbReference type="ARBA" id="ARBA00004893"/>
    </source>
</evidence>
<sequence>MSKSFEHLLPPSWKVQVTAWLTEDTPSFDYGGYVVGEVEREAFLLGKGKNAAVLAGSPFVTEIFAQLGCTVEWHVQEGDIFEPVRHIATVNGKARFLLLGERIALNLLARCSGIATQSKKIRDLAKSYGYKGIIAGTRKTTPGFRLVEKYGMLVGGIDPHRHDLSSMIMLKDNHIWSSGSITAAIQQARSVGGFSLLLDVEVGSEAEADEAIEAGADIIMLDNMEGSELVNVASSLKAKWQGQRKFLFETSGNITEANLQERAINGIDILSTSAVHQSVQHIDFSLKIQMPLE</sequence>
<feature type="domain" description="Quinolinate phosphoribosyl transferase N-terminal" evidence="14">
    <location>
        <begin position="49"/>
        <end position="112"/>
    </location>
</feature>
<dbReference type="UniPathway" id="UPA00253">
    <property type="reaction ID" value="UER00331"/>
</dbReference>
<dbReference type="NCBIfam" id="TIGR00078">
    <property type="entry name" value="nadC"/>
    <property type="match status" value="1"/>
</dbReference>
<gene>
    <name evidence="15" type="ORF">LACBIDRAFT_231037</name>
</gene>
<evidence type="ECO:0000259" key="14">
    <source>
        <dbReference type="Pfam" id="PF02749"/>
    </source>
</evidence>
<dbReference type="OrthoDB" id="10067394at2759"/>
<proteinExistence type="inferred from homology"/>
<evidence type="ECO:0000256" key="11">
    <source>
        <dbReference type="ARBA" id="ARBA00047445"/>
    </source>
</evidence>
<dbReference type="InterPro" id="IPR022412">
    <property type="entry name" value="Quinolinate_PRibosylTrfase_N"/>
</dbReference>
<dbReference type="InterPro" id="IPR037128">
    <property type="entry name" value="Quinolinate_PRibosylTase_N_sf"/>
</dbReference>
<evidence type="ECO:0000256" key="5">
    <source>
        <dbReference type="ARBA" id="ARBA00011944"/>
    </source>
</evidence>
<dbReference type="InParanoid" id="B0CXV8"/>
<dbReference type="SUPFAM" id="SSF54675">
    <property type="entry name" value="Nicotinate/Quinolinate PRTase N-terminal domain-like"/>
    <property type="match status" value="1"/>
</dbReference>
<dbReference type="InterPro" id="IPR004393">
    <property type="entry name" value="NadC"/>
</dbReference>
<keyword evidence="16" id="KW-1185">Reference proteome</keyword>
<comment type="pathway">
    <text evidence="2 12">Cofactor biosynthesis; NAD(+) biosynthesis; nicotinate D-ribonucleotide from quinolinate: step 1/1.</text>
</comment>
<evidence type="ECO:0000256" key="10">
    <source>
        <dbReference type="ARBA" id="ARBA00033102"/>
    </source>
</evidence>
<organism evidence="16">
    <name type="scientific">Laccaria bicolor (strain S238N-H82 / ATCC MYA-4686)</name>
    <name type="common">Bicoloured deceiver</name>
    <name type="synonym">Laccaria laccata var. bicolor</name>
    <dbReference type="NCBI Taxonomy" id="486041"/>
    <lineage>
        <taxon>Eukaryota</taxon>
        <taxon>Fungi</taxon>
        <taxon>Dikarya</taxon>
        <taxon>Basidiomycota</taxon>
        <taxon>Agaricomycotina</taxon>
        <taxon>Agaricomycetes</taxon>
        <taxon>Agaricomycetidae</taxon>
        <taxon>Agaricales</taxon>
        <taxon>Agaricineae</taxon>
        <taxon>Hydnangiaceae</taxon>
        <taxon>Laccaria</taxon>
    </lineage>
</organism>
<evidence type="ECO:0000256" key="7">
    <source>
        <dbReference type="ARBA" id="ARBA00022642"/>
    </source>
</evidence>
<comment type="similarity">
    <text evidence="3 12">Belongs to the NadC/ModD family.</text>
</comment>
<evidence type="ECO:0000313" key="15">
    <source>
        <dbReference type="EMBL" id="EDR12331.1"/>
    </source>
</evidence>
<dbReference type="GO" id="GO:0034213">
    <property type="term" value="P:quinolinate catabolic process"/>
    <property type="evidence" value="ECO:0007669"/>
    <property type="project" value="TreeGrafter"/>
</dbReference>
<dbReference type="InterPro" id="IPR027277">
    <property type="entry name" value="NadC/ModD"/>
</dbReference>